<comment type="subcellular location">
    <subcellularLocation>
        <location evidence="4">Vacuole membrane</location>
        <topology evidence="4">Peripheral membrane protein</topology>
    </subcellularLocation>
</comment>
<dbReference type="GO" id="GO:0010508">
    <property type="term" value="P:positive regulation of autophagy"/>
    <property type="evidence" value="ECO:0007669"/>
    <property type="project" value="TreeGrafter"/>
</dbReference>
<organism evidence="7 8">
    <name type="scientific">Cyberlindnera jadinii (strain ATCC 18201 / CBS 1600 / BCRC 20928 / JCM 3617 / NBRC 0987 / NRRL Y-1542)</name>
    <name type="common">Torula yeast</name>
    <name type="synonym">Candida utilis</name>
    <dbReference type="NCBI Taxonomy" id="983966"/>
    <lineage>
        <taxon>Eukaryota</taxon>
        <taxon>Fungi</taxon>
        <taxon>Dikarya</taxon>
        <taxon>Ascomycota</taxon>
        <taxon>Saccharomycotina</taxon>
        <taxon>Saccharomycetes</taxon>
        <taxon>Phaffomycetales</taxon>
        <taxon>Phaffomycetaceae</taxon>
        <taxon>Cyberlindnera</taxon>
    </lineage>
</organism>
<feature type="compositionally biased region" description="Basic and acidic residues" evidence="5">
    <location>
        <begin position="101"/>
        <end position="114"/>
    </location>
</feature>
<feature type="region of interest" description="Disordered" evidence="5">
    <location>
        <begin position="48"/>
        <end position="82"/>
    </location>
</feature>
<keyword evidence="4" id="KW-0732">Signal</keyword>
<dbReference type="PANTHER" id="PTHR13153">
    <property type="entry name" value="CGTHBA PROTEIN -14 GENE PROTEIN"/>
    <property type="match status" value="1"/>
</dbReference>
<proteinExistence type="inferred from homology"/>
<feature type="compositionally biased region" description="Polar residues" evidence="5">
    <location>
        <begin position="115"/>
        <end position="131"/>
    </location>
</feature>
<gene>
    <name evidence="7" type="ORF">BN1211_1401</name>
</gene>
<evidence type="ECO:0000313" key="7">
    <source>
        <dbReference type="EMBL" id="CEP21328.1"/>
    </source>
</evidence>
<evidence type="ECO:0000256" key="3">
    <source>
        <dbReference type="ARBA" id="ARBA00030028"/>
    </source>
</evidence>
<dbReference type="AlphaFoldDB" id="A0A0H5C0Q6"/>
<dbReference type="GO" id="GO:1904262">
    <property type="term" value="P:negative regulation of TORC1 signaling"/>
    <property type="evidence" value="ECO:0007669"/>
    <property type="project" value="TreeGrafter"/>
</dbReference>
<evidence type="ECO:0000313" key="8">
    <source>
        <dbReference type="Proteomes" id="UP000038830"/>
    </source>
</evidence>
<keyword evidence="4" id="KW-0469">Meiosis</keyword>
<dbReference type="InterPro" id="IPR056603">
    <property type="entry name" value="HTH_NPRL3"/>
</dbReference>
<dbReference type="Pfam" id="PF03666">
    <property type="entry name" value="NPR3"/>
    <property type="match status" value="1"/>
</dbReference>
<feature type="compositionally biased region" description="Polar residues" evidence="5">
    <location>
        <begin position="73"/>
        <end position="82"/>
    </location>
</feature>
<feature type="region of interest" description="Disordered" evidence="5">
    <location>
        <begin position="101"/>
        <end position="145"/>
    </location>
</feature>
<dbReference type="GO" id="GO:0038202">
    <property type="term" value="P:TORC1 signaling"/>
    <property type="evidence" value="ECO:0007669"/>
    <property type="project" value="TreeGrafter"/>
</dbReference>
<feature type="compositionally biased region" description="Acidic residues" evidence="5">
    <location>
        <begin position="216"/>
        <end position="232"/>
    </location>
</feature>
<dbReference type="GO" id="GO:0034198">
    <property type="term" value="P:cellular response to amino acid starvation"/>
    <property type="evidence" value="ECO:0007669"/>
    <property type="project" value="TreeGrafter"/>
</dbReference>
<dbReference type="Proteomes" id="UP000038830">
    <property type="component" value="Unassembled WGS sequence"/>
</dbReference>
<sequence length="689" mass="78142">MSFLPNPCLLGILLSISTHNGPQLVFHYPPKPKDFGFKATPFALDNDLLDSDESSSDEDSDTSSVTDEAVGKNDSNIFQDPNYVSGQTLLDLLDEQDRRRAAKEARRLMKESKKNSISSNPRTSSEINSLRSSDHHHHHHNKKSENKVFGFDVEFLSEIVTPPRQMCNSRFELAVDDMAFLGLPIHINEEGQWRTSAPKTGKHSKRSKGSNISREEEVEMLEEEEGDVEEGASTENTMSMFNIVFVMNPPVVEFNHRIDEMFHYVVSRLAMVLRYEQAKSDYVWLESQKILKVKEQNEDLSINELYDKILKESSLAQTIAQCFKSISTSNIADLQIQDKMISLQIPLKKQFKSLPPKTEPVLPGSFLASTAIDETSTEEEEENIGYMALLLLDDAEKIVSELKIEQGSPLAQFIKSISPTLSLYSLSQSNGMEPLQVASFAKHLIYWRRARAVVPLNPKSVFIVSPMAPLHNLGERIISFRQEFPSLPSLPSFLSLLSNAKPRSFMAIIPSKDHKGIYLDALSWLMRYGYVTQLLTFVWLKIPNRIKIAVEEDLEREGLTKKTKDSKFKFADLSTDATGKEKTGNRSGSSSSSQIRSVWNGQDMVIEEEDEDDTILLEPERATAVERRWISKVIKGQPPEQAALFHKLVRYLNGKTPLELVMLKENISRHDVRKLLHGINDYIISVKHW</sequence>
<feature type="domain" description="GATOR1 complex protein NPRL3 C-terminal HTH" evidence="6">
    <location>
        <begin position="623"/>
        <end position="684"/>
    </location>
</feature>
<dbReference type="InterPro" id="IPR005365">
    <property type="entry name" value="Npr3"/>
</dbReference>
<dbReference type="GO" id="GO:1990130">
    <property type="term" value="C:GATOR1 complex"/>
    <property type="evidence" value="ECO:0007669"/>
    <property type="project" value="TreeGrafter"/>
</dbReference>
<dbReference type="EMBL" id="CDQK01000002">
    <property type="protein sequence ID" value="CEP21328.1"/>
    <property type="molecule type" value="Genomic_DNA"/>
</dbReference>
<evidence type="ECO:0000256" key="4">
    <source>
        <dbReference type="RuleBase" id="RU368069"/>
    </source>
</evidence>
<accession>A0A0H5C0Q6</accession>
<evidence type="ECO:0000256" key="5">
    <source>
        <dbReference type="SAM" id="MobiDB-lite"/>
    </source>
</evidence>
<protein>
    <recommendedName>
        <fullName evidence="2 4">Nitrogen permease regulator 3</fullName>
    </recommendedName>
    <alternativeName>
        <fullName evidence="3 4">Required for meiotic nuclear division protein 11</fullName>
    </alternativeName>
</protein>
<feature type="compositionally biased region" description="Acidic residues" evidence="5">
    <location>
        <begin position="48"/>
        <end position="61"/>
    </location>
</feature>
<comment type="function">
    <text evidence="4">Mediates inactivation of the TORC1 complex in response to amino acid starvation. Required for meiotic nuclear division.</text>
</comment>
<name>A0A0H5C0Q6_CYBJN</name>
<feature type="region of interest" description="Disordered" evidence="5">
    <location>
        <begin position="194"/>
        <end position="232"/>
    </location>
</feature>
<evidence type="ECO:0000256" key="1">
    <source>
        <dbReference type="ARBA" id="ARBA00010546"/>
    </source>
</evidence>
<dbReference type="PANTHER" id="PTHR13153:SF5">
    <property type="entry name" value="GATOR COMPLEX PROTEIN NPRL3"/>
    <property type="match status" value="1"/>
</dbReference>
<comment type="similarity">
    <text evidence="1 4">Belongs to the NPR3 family.</text>
</comment>
<evidence type="ECO:0000256" key="2">
    <source>
        <dbReference type="ARBA" id="ARBA00017880"/>
    </source>
</evidence>
<dbReference type="GO" id="GO:0051321">
    <property type="term" value="P:meiotic cell cycle"/>
    <property type="evidence" value="ECO:0007669"/>
    <property type="project" value="UniProtKB-UniRule"/>
</dbReference>
<evidence type="ECO:0000259" key="6">
    <source>
        <dbReference type="Pfam" id="PF24064"/>
    </source>
</evidence>
<dbReference type="Pfam" id="PF24064">
    <property type="entry name" value="HTH_NPRL3"/>
    <property type="match status" value="1"/>
</dbReference>
<reference evidence="8" key="1">
    <citation type="journal article" date="2015" name="J. Biotechnol.">
        <title>The structure of the Cyberlindnera jadinii genome and its relation to Candida utilis analyzed by the occurrence of single nucleotide polymorphisms.</title>
        <authorList>
            <person name="Rupp O."/>
            <person name="Brinkrolf K."/>
            <person name="Buerth C."/>
            <person name="Kunigo M."/>
            <person name="Schneider J."/>
            <person name="Jaenicke S."/>
            <person name="Goesmann A."/>
            <person name="Puehler A."/>
            <person name="Jaeger K.-E."/>
            <person name="Ernst J.F."/>
        </authorList>
    </citation>
    <scope>NUCLEOTIDE SEQUENCE [LARGE SCALE GENOMIC DNA]</scope>
    <source>
        <strain evidence="8">ATCC 18201 / CBS 1600 / BCRC 20928 / JCM 3617 / NBRC 0987 / NRRL Y-1542</strain>
    </source>
</reference>
<dbReference type="GO" id="GO:0005774">
    <property type="term" value="C:vacuolar membrane"/>
    <property type="evidence" value="ECO:0007669"/>
    <property type="project" value="UniProtKB-SubCell"/>
</dbReference>